<protein>
    <submittedName>
        <fullName evidence="8">Putative conserved plasma membrane protein</fullName>
    </submittedName>
</protein>
<dbReference type="Pfam" id="PF06916">
    <property type="entry name" value="FAM210A-B_dom"/>
    <property type="match status" value="1"/>
</dbReference>
<keyword evidence="2 6" id="KW-0812">Transmembrane</keyword>
<evidence type="ECO:0000256" key="4">
    <source>
        <dbReference type="ARBA" id="ARBA00023054"/>
    </source>
</evidence>
<dbReference type="PANTHER" id="PTHR21377">
    <property type="entry name" value="PROTEIN FAM210B, MITOCHONDRIAL"/>
    <property type="match status" value="1"/>
</dbReference>
<evidence type="ECO:0000256" key="6">
    <source>
        <dbReference type="SAM" id="Phobius"/>
    </source>
</evidence>
<dbReference type="PANTHER" id="PTHR21377:SF1">
    <property type="entry name" value="PROTEIN FAM210A"/>
    <property type="match status" value="1"/>
</dbReference>
<dbReference type="EMBL" id="GDKW01003114">
    <property type="protein sequence ID" value="JAI53481.1"/>
    <property type="molecule type" value="mRNA"/>
</dbReference>
<dbReference type="GO" id="GO:0016020">
    <property type="term" value="C:membrane"/>
    <property type="evidence" value="ECO:0007669"/>
    <property type="project" value="UniProtKB-SubCell"/>
</dbReference>
<keyword evidence="5 6" id="KW-0472">Membrane</keyword>
<accession>A0A0P4VV07</accession>
<dbReference type="InterPro" id="IPR045866">
    <property type="entry name" value="FAM210A/B-like"/>
</dbReference>
<keyword evidence="3 6" id="KW-1133">Transmembrane helix</keyword>
<keyword evidence="4" id="KW-0175">Coiled coil</keyword>
<feature type="non-terminal residue" evidence="8">
    <location>
        <position position="1"/>
    </location>
</feature>
<dbReference type="GO" id="GO:0005739">
    <property type="term" value="C:mitochondrion"/>
    <property type="evidence" value="ECO:0007669"/>
    <property type="project" value="TreeGrafter"/>
</dbReference>
<evidence type="ECO:0000256" key="5">
    <source>
        <dbReference type="ARBA" id="ARBA00023136"/>
    </source>
</evidence>
<evidence type="ECO:0000313" key="8">
    <source>
        <dbReference type="EMBL" id="JAI53481.1"/>
    </source>
</evidence>
<proteinExistence type="evidence at transcript level"/>
<organism evidence="8">
    <name type="scientific">Rhodnius neglectus</name>
    <dbReference type="NCBI Taxonomy" id="72488"/>
    <lineage>
        <taxon>Eukaryota</taxon>
        <taxon>Metazoa</taxon>
        <taxon>Ecdysozoa</taxon>
        <taxon>Arthropoda</taxon>
        <taxon>Hexapoda</taxon>
        <taxon>Insecta</taxon>
        <taxon>Pterygota</taxon>
        <taxon>Neoptera</taxon>
        <taxon>Paraneoptera</taxon>
        <taxon>Hemiptera</taxon>
        <taxon>Heteroptera</taxon>
        <taxon>Panheteroptera</taxon>
        <taxon>Cimicomorpha</taxon>
        <taxon>Reduviidae</taxon>
        <taxon>Triatominae</taxon>
        <taxon>Rhodnius</taxon>
    </lineage>
</organism>
<feature type="transmembrane region" description="Helical" evidence="6">
    <location>
        <begin position="102"/>
        <end position="125"/>
    </location>
</feature>
<feature type="domain" description="DUF1279" evidence="7">
    <location>
        <begin position="93"/>
        <end position="182"/>
    </location>
</feature>
<dbReference type="InterPro" id="IPR009688">
    <property type="entry name" value="FAM210A/B-like_dom"/>
</dbReference>
<evidence type="ECO:0000256" key="2">
    <source>
        <dbReference type="ARBA" id="ARBA00022692"/>
    </source>
</evidence>
<comment type="subcellular location">
    <subcellularLocation>
        <location evidence="1">Membrane</location>
        <topology evidence="1">Single-pass membrane protein</topology>
    </subcellularLocation>
</comment>
<sequence length="256" mass="29565">TKFSFILREVRTVVNLRLNQCHVNRLCTHSTAVVEFKKVASYDVNKCGLLSPLKTLPVYHSTIFTGHKYFDEKKIVSPNESKTDESKKKSLFQRFKEMYRDYWYVLVPVHVVTSAVWFGGFYYAAKSGIDIVAFVEKLHLSDAIVDKIRSSGHSTAGYIAISYALYKIFTPLRYTVTLGGTTISINYLTKWGYIKPIPKKEELKKMISEQRSSLREKRLAFKDRMLGKLNQKKNCVPNTRFIVRSNYGIGRVKIKH</sequence>
<evidence type="ECO:0000256" key="3">
    <source>
        <dbReference type="ARBA" id="ARBA00022989"/>
    </source>
</evidence>
<evidence type="ECO:0000259" key="7">
    <source>
        <dbReference type="Pfam" id="PF06916"/>
    </source>
</evidence>
<reference key="1">
    <citation type="submission" date="2015-09" db="EMBL/GenBank/DDBJ databases">
        <title>A Deep insight into the sialome of Rhodnius neglectus, a vector of Chagas disease.</title>
        <authorList>
            <person name="Santiago P.B."/>
            <person name="Assumpcao T.C."/>
            <person name="Araujo C.N."/>
            <person name="Garcia I."/>
            <person name="Queiroz R.M."/>
            <person name="Raiol T."/>
            <person name="Ricart C.A."/>
            <person name="Neves D."/>
            <person name="Calvo E."/>
            <person name="Ribeiro J.M."/>
            <person name="Santana J.M."/>
        </authorList>
    </citation>
    <scope>NUCLEOTIDE SEQUENCE</scope>
</reference>
<name>A0A0P4VV07_9HEMI</name>
<reference evidence="8" key="2">
    <citation type="journal article" date="2016" name="PLoS Negl. Trop. Dis.">
        <title>A Deep Insight into the Sialome of Rhodnius neglectus, a Vector of Chagas Disease.</title>
        <authorList>
            <person name="Santiago P.B."/>
            <person name="Assumpcao T.C."/>
            <person name="Araujo C.N."/>
            <person name="Bastos I.M."/>
            <person name="Neves D."/>
            <person name="Silva I.G."/>
            <person name="Charneau S."/>
            <person name="Queiroz R.M."/>
            <person name="Raiol T."/>
            <person name="Oliveira J.V."/>
            <person name="Sousa M.V."/>
            <person name="Calvo E."/>
            <person name="Ribeiro J.M."/>
            <person name="Santana J.M."/>
        </authorList>
    </citation>
    <scope>NUCLEOTIDE SEQUENCE</scope>
    <source>
        <tissue evidence="8">Salivary glands</tissue>
    </source>
</reference>
<evidence type="ECO:0000256" key="1">
    <source>
        <dbReference type="ARBA" id="ARBA00004167"/>
    </source>
</evidence>
<dbReference type="AlphaFoldDB" id="A0A0P4VV07"/>